<evidence type="ECO:0000313" key="2">
    <source>
        <dbReference type="EnsemblMetazoa" id="KAF7493263.1"/>
    </source>
</evidence>
<sequence>MNTYSSINPDQLKLWAKNEFQIELSNVQVNEILQQKYLTKIFSYLMLRVKNRKNSKIFKNFNTKMKISGQIDLNNKIFKESLNDSMSEMKKSKFESNLDDFHQFRQLFSMMSRSRKILEHPKFTQEDLSKGSKTSEEIIELIDIILDKNRLITKQTNPSDQSGQHLTIEEIADQLKLLSQSISSKIVNIKQLSSSTEESIDDNSLEHNHSLVSDSQADARQSTDIMTELVSLEKLQKTWTALIDRIENSQLLSSNSA</sequence>
<proteinExistence type="predicted"/>
<dbReference type="Proteomes" id="UP000070412">
    <property type="component" value="Unassembled WGS sequence"/>
</dbReference>
<name>A0A834RB51_SARSC</name>
<organism evidence="1">
    <name type="scientific">Sarcoptes scabiei</name>
    <name type="common">Itch mite</name>
    <name type="synonym">Acarus scabiei</name>
    <dbReference type="NCBI Taxonomy" id="52283"/>
    <lineage>
        <taxon>Eukaryota</taxon>
        <taxon>Metazoa</taxon>
        <taxon>Ecdysozoa</taxon>
        <taxon>Arthropoda</taxon>
        <taxon>Chelicerata</taxon>
        <taxon>Arachnida</taxon>
        <taxon>Acari</taxon>
        <taxon>Acariformes</taxon>
        <taxon>Sarcoptiformes</taxon>
        <taxon>Astigmata</taxon>
        <taxon>Psoroptidia</taxon>
        <taxon>Sarcoptoidea</taxon>
        <taxon>Sarcoptidae</taxon>
        <taxon>Sarcoptinae</taxon>
        <taxon>Sarcoptes</taxon>
    </lineage>
</organism>
<dbReference type="EnsemblMetazoa" id="SSS_2226s_mrna">
    <property type="protein sequence ID" value="KAF7493263.1"/>
    <property type="gene ID" value="SSS_2226"/>
</dbReference>
<protein>
    <submittedName>
        <fullName evidence="1 2">Uncharacterized protein</fullName>
    </submittedName>
</protein>
<evidence type="ECO:0000313" key="1">
    <source>
        <dbReference type="EMBL" id="KAF7493263.1"/>
    </source>
</evidence>
<gene>
    <name evidence="1" type="ORF">SSS_2226</name>
</gene>
<reference evidence="2" key="3">
    <citation type="submission" date="2022-06" db="UniProtKB">
        <authorList>
            <consortium name="EnsemblMetazoa"/>
        </authorList>
    </citation>
    <scope>IDENTIFICATION</scope>
</reference>
<evidence type="ECO:0000313" key="3">
    <source>
        <dbReference type="Proteomes" id="UP000070412"/>
    </source>
</evidence>
<reference evidence="1" key="2">
    <citation type="submission" date="2020-01" db="EMBL/GenBank/DDBJ databases">
        <authorList>
            <person name="Korhonen P.K.K."/>
            <person name="Guangxu M.G."/>
            <person name="Wang T.W."/>
            <person name="Stroehlein A.J.S."/>
            <person name="Young N.D."/>
            <person name="Ang C.-S.A."/>
            <person name="Fernando D.W.F."/>
            <person name="Lu H.L."/>
            <person name="Taylor S.T."/>
            <person name="Ehtesham M.E.M."/>
            <person name="Najaraj S.H.N."/>
            <person name="Harsha G.H.G."/>
            <person name="Madugundu A.M."/>
            <person name="Renuse S.R."/>
            <person name="Holt D.H."/>
            <person name="Pandey A.P."/>
            <person name="Papenfuss A.P."/>
            <person name="Gasser R.B.G."/>
            <person name="Fischer K.F."/>
        </authorList>
    </citation>
    <scope>NUCLEOTIDE SEQUENCE</scope>
    <source>
        <strain evidence="1">SSS_KF_BRIS2020</strain>
    </source>
</reference>
<reference evidence="3" key="1">
    <citation type="journal article" date="2020" name="PLoS Negl. Trop. Dis.">
        <title>High-quality nuclear genome for Sarcoptes scabiei-A critical resource for a neglected parasite.</title>
        <authorList>
            <person name="Korhonen P.K."/>
            <person name="Gasser R.B."/>
            <person name="Ma G."/>
            <person name="Wang T."/>
            <person name="Stroehlein A.J."/>
            <person name="Young N.D."/>
            <person name="Ang C.S."/>
            <person name="Fernando D.D."/>
            <person name="Lu H.C."/>
            <person name="Taylor S."/>
            <person name="Reynolds S.L."/>
            <person name="Mofiz E."/>
            <person name="Najaraj S.H."/>
            <person name="Gowda H."/>
            <person name="Madugundu A."/>
            <person name="Renuse S."/>
            <person name="Holt D."/>
            <person name="Pandey A."/>
            <person name="Papenfuss A.T."/>
            <person name="Fischer K."/>
        </authorList>
    </citation>
    <scope>NUCLEOTIDE SEQUENCE [LARGE SCALE GENOMIC DNA]</scope>
</reference>
<dbReference type="AlphaFoldDB" id="A0A834RB51"/>
<keyword evidence="3" id="KW-1185">Reference proteome</keyword>
<accession>A0A834RB51</accession>
<dbReference type="EMBL" id="WVUK01000056">
    <property type="protein sequence ID" value="KAF7493263.1"/>
    <property type="molecule type" value="Genomic_DNA"/>
</dbReference>
<dbReference type="OrthoDB" id="10343038at2759"/>